<dbReference type="Gene3D" id="3.40.640.10">
    <property type="entry name" value="Type I PLP-dependent aspartate aminotransferase-like (Major domain)"/>
    <property type="match status" value="1"/>
</dbReference>
<dbReference type="InterPro" id="IPR000653">
    <property type="entry name" value="DegT/StrS_aminotransferase"/>
</dbReference>
<dbReference type="PIRSF" id="PIRSF000390">
    <property type="entry name" value="PLP_StrS"/>
    <property type="match status" value="1"/>
</dbReference>
<gene>
    <name evidence="4" type="ORF">GCM10009858_27910</name>
</gene>
<comment type="similarity">
    <text evidence="2">Belongs to the DegT/DnrJ/EryC1 family.</text>
</comment>
<evidence type="ECO:0000256" key="1">
    <source>
        <dbReference type="ARBA" id="ARBA00001933"/>
    </source>
</evidence>
<dbReference type="InterPro" id="IPR015424">
    <property type="entry name" value="PyrdxlP-dep_Trfase"/>
</dbReference>
<dbReference type="Gene3D" id="3.90.1150.10">
    <property type="entry name" value="Aspartate Aminotransferase, domain 1"/>
    <property type="match status" value="1"/>
</dbReference>
<dbReference type="InterPro" id="IPR015422">
    <property type="entry name" value="PyrdxlP-dep_Trfase_small"/>
</dbReference>
<keyword evidence="5" id="KW-1185">Reference proteome</keyword>
<dbReference type="InterPro" id="IPR015421">
    <property type="entry name" value="PyrdxlP-dep_Trfase_major"/>
</dbReference>
<name>A0ABP5Z1H6_9MICO</name>
<accession>A0ABP5Z1H6</accession>
<dbReference type="PANTHER" id="PTHR30244">
    <property type="entry name" value="TRANSAMINASE"/>
    <property type="match status" value="1"/>
</dbReference>
<comment type="cofactor">
    <cofactor evidence="1">
        <name>pyridoxal 5'-phosphate</name>
        <dbReference type="ChEBI" id="CHEBI:597326"/>
    </cofactor>
</comment>
<reference evidence="5" key="1">
    <citation type="journal article" date="2019" name="Int. J. Syst. Evol. Microbiol.">
        <title>The Global Catalogue of Microorganisms (GCM) 10K type strain sequencing project: providing services to taxonomists for standard genome sequencing and annotation.</title>
        <authorList>
            <consortium name="The Broad Institute Genomics Platform"/>
            <consortium name="The Broad Institute Genome Sequencing Center for Infectious Disease"/>
            <person name="Wu L."/>
            <person name="Ma J."/>
        </authorList>
    </citation>
    <scope>NUCLEOTIDE SEQUENCE [LARGE SCALE GENOMIC DNA]</scope>
    <source>
        <strain evidence="5">JCM 16259</strain>
    </source>
</reference>
<sequence>MTAGSVPADIPADSPSEAPAGVPVGVAAGEAHAPGARGPEGTIPLAVPNIGELERRYVLEAVESGFVSSVGPFVTEFEQRFAERVGAKHAVACATGTAAIHIGLLLLGVGRDDDVVCSDFTFVGSVNPIAYCGARPVLVDAETTTWNLDPALLAAELDRRAATGEVQPKVVEVVHVLGQPADMEPLMDACDRHGIPVLEDAAESLGASWTAGRYAGRHTGTVGRVGCFSFNGNKIATTGGGGMLVTDDDDLAARARHLTTQAKVPDVGYLHDEVGYNYRLTNLAAGLGLAQLERLDEFVAAKHRIAARYDEAFADLPLVLPPRVEGLDATDWLYSVLVPESDGRGRDDFLAHLHAAGVGARALWRPLHAQPPFLTAPVLGGAVGDGLFARGLSLPCATELTDTDQDRVITAVRSFFGAA</sequence>
<dbReference type="EMBL" id="BAAARE010000011">
    <property type="protein sequence ID" value="GAA2488263.1"/>
    <property type="molecule type" value="Genomic_DNA"/>
</dbReference>
<dbReference type="PANTHER" id="PTHR30244:SF34">
    <property type="entry name" value="DTDP-4-AMINO-4,6-DIDEOXYGALACTOSE TRANSAMINASE"/>
    <property type="match status" value="1"/>
</dbReference>
<comment type="caution">
    <text evidence="4">The sequence shown here is derived from an EMBL/GenBank/DDBJ whole genome shotgun (WGS) entry which is preliminary data.</text>
</comment>
<proteinExistence type="inferred from homology"/>
<evidence type="ECO:0000313" key="5">
    <source>
        <dbReference type="Proteomes" id="UP001500730"/>
    </source>
</evidence>
<dbReference type="CDD" id="cd00616">
    <property type="entry name" value="AHBA_syn"/>
    <property type="match status" value="1"/>
</dbReference>
<protein>
    <submittedName>
        <fullName evidence="4">LegC family aminotransferase</fullName>
    </submittedName>
</protein>
<organism evidence="4 5">
    <name type="scientific">Terrabacter carboxydivorans</name>
    <dbReference type="NCBI Taxonomy" id="619730"/>
    <lineage>
        <taxon>Bacteria</taxon>
        <taxon>Bacillati</taxon>
        <taxon>Actinomycetota</taxon>
        <taxon>Actinomycetes</taxon>
        <taxon>Micrococcales</taxon>
        <taxon>Intrasporangiaceae</taxon>
        <taxon>Terrabacter</taxon>
    </lineage>
</organism>
<dbReference type="GO" id="GO:0008483">
    <property type="term" value="F:transaminase activity"/>
    <property type="evidence" value="ECO:0007669"/>
    <property type="project" value="UniProtKB-KW"/>
</dbReference>
<dbReference type="Proteomes" id="UP001500730">
    <property type="component" value="Unassembled WGS sequence"/>
</dbReference>
<evidence type="ECO:0000256" key="3">
    <source>
        <dbReference type="SAM" id="MobiDB-lite"/>
    </source>
</evidence>
<evidence type="ECO:0000313" key="4">
    <source>
        <dbReference type="EMBL" id="GAA2488263.1"/>
    </source>
</evidence>
<dbReference type="SUPFAM" id="SSF53383">
    <property type="entry name" value="PLP-dependent transferases"/>
    <property type="match status" value="1"/>
</dbReference>
<evidence type="ECO:0000256" key="2">
    <source>
        <dbReference type="RuleBase" id="RU004508"/>
    </source>
</evidence>
<dbReference type="Pfam" id="PF01041">
    <property type="entry name" value="DegT_DnrJ_EryC1"/>
    <property type="match status" value="1"/>
</dbReference>
<keyword evidence="2" id="KW-0663">Pyridoxal phosphate</keyword>
<keyword evidence="4" id="KW-0808">Transferase</keyword>
<keyword evidence="4" id="KW-0032">Aminotransferase</keyword>
<feature type="region of interest" description="Disordered" evidence="3">
    <location>
        <begin position="1"/>
        <end position="23"/>
    </location>
</feature>